<evidence type="ECO:0000313" key="1">
    <source>
        <dbReference type="EMBL" id="MCR8874518.1"/>
    </source>
</evidence>
<proteinExistence type="predicted"/>
<dbReference type="EMBL" id="JANRHJ010000011">
    <property type="protein sequence ID" value="MCR8874518.1"/>
    <property type="molecule type" value="Genomic_DNA"/>
</dbReference>
<accession>A0AAW5N1L7</accession>
<dbReference type="AlphaFoldDB" id="A0AAW5N1L7"/>
<protein>
    <submittedName>
        <fullName evidence="1">Uncharacterized protein</fullName>
    </submittedName>
</protein>
<comment type="caution">
    <text evidence="1">The sequence shown here is derived from an EMBL/GenBank/DDBJ whole genome shotgun (WGS) entry which is preliminary data.</text>
</comment>
<dbReference type="RefSeq" id="WP_258335970.1">
    <property type="nucleotide sequence ID" value="NZ_JANRHJ010000011.1"/>
</dbReference>
<organism evidence="1 2">
    <name type="scientific">Phocaeicola barnesiae</name>
    <dbReference type="NCBI Taxonomy" id="376804"/>
    <lineage>
        <taxon>Bacteria</taxon>
        <taxon>Pseudomonadati</taxon>
        <taxon>Bacteroidota</taxon>
        <taxon>Bacteroidia</taxon>
        <taxon>Bacteroidales</taxon>
        <taxon>Bacteroidaceae</taxon>
        <taxon>Phocaeicola</taxon>
    </lineage>
</organism>
<keyword evidence="2" id="KW-1185">Reference proteome</keyword>
<name>A0AAW5N1L7_9BACT</name>
<reference evidence="1 2" key="1">
    <citation type="submission" date="2022-08" db="EMBL/GenBank/DDBJ databases">
        <authorList>
            <person name="Zeman M."/>
            <person name="Kubasova T."/>
        </authorList>
    </citation>
    <scope>NUCLEOTIDE SEQUENCE [LARGE SCALE GENOMIC DNA]</scope>
    <source>
        <strain evidence="1 2">ET62</strain>
    </source>
</reference>
<gene>
    <name evidence="1" type="ORF">NW209_10900</name>
</gene>
<evidence type="ECO:0000313" key="2">
    <source>
        <dbReference type="Proteomes" id="UP001204579"/>
    </source>
</evidence>
<sequence>MEISDFLRKRESLPTLPDDYKENAEWEEERSFQAWIKKYPVEEHSDIEEHIRYIRKYVLRYPDFDGEEYSPSWYAFTYYDFREERIKQCRLSESEFFQFDILQSCISDLGLSPKATFDFIVFLWHELFKWLHYGSEERTGDRIFQIIERIKEHPDDRLKLDIKVGKKHFTFFNEDFIKSIIANFTASDLEASNLIETSYPLKREIDYILIKTLLDNLPITYKKEKKGAYSQSERTLGLCVLWLTGEIDHLKGDSPNIICSKFNNATFDKLMRDYKDLPLPAVLPLM</sequence>
<dbReference type="Proteomes" id="UP001204579">
    <property type="component" value="Unassembled WGS sequence"/>
</dbReference>